<organism evidence="3 4">
    <name type="scientific">Enterococcus sulfureus ATCC 49903</name>
    <dbReference type="NCBI Taxonomy" id="1140003"/>
    <lineage>
        <taxon>Bacteria</taxon>
        <taxon>Bacillati</taxon>
        <taxon>Bacillota</taxon>
        <taxon>Bacilli</taxon>
        <taxon>Lactobacillales</taxon>
        <taxon>Enterococcaceae</taxon>
        <taxon>Enterococcus</taxon>
    </lineage>
</organism>
<dbReference type="Proteomes" id="UP000015961">
    <property type="component" value="Unassembled WGS sequence"/>
</dbReference>
<dbReference type="InterPro" id="IPR050535">
    <property type="entry name" value="DNA_Repair-Maintenance_Comp"/>
</dbReference>
<reference evidence="3 4" key="1">
    <citation type="submission" date="2013-03" db="EMBL/GenBank/DDBJ databases">
        <title>The Genome Sequence of Enterococcus sulfureus ATCC_49903 (PacBio/Illumina hybrid assembly).</title>
        <authorList>
            <consortium name="The Broad Institute Genomics Platform"/>
            <consortium name="The Broad Institute Genome Sequencing Center for Infectious Disease"/>
            <person name="Earl A."/>
            <person name="Russ C."/>
            <person name="Gilmore M."/>
            <person name="Surin D."/>
            <person name="Walker B."/>
            <person name="Young S."/>
            <person name="Zeng Q."/>
            <person name="Gargeya S."/>
            <person name="Fitzgerald M."/>
            <person name="Haas B."/>
            <person name="Abouelleil A."/>
            <person name="Allen A.W."/>
            <person name="Alvarado L."/>
            <person name="Arachchi H.M."/>
            <person name="Berlin A.M."/>
            <person name="Chapman S.B."/>
            <person name="Gainer-Dewar J."/>
            <person name="Goldberg J."/>
            <person name="Griggs A."/>
            <person name="Gujja S."/>
            <person name="Hansen M."/>
            <person name="Howarth C."/>
            <person name="Imamovic A."/>
            <person name="Ireland A."/>
            <person name="Larimer J."/>
            <person name="McCowan C."/>
            <person name="Murphy C."/>
            <person name="Pearson M."/>
            <person name="Poon T.W."/>
            <person name="Priest M."/>
            <person name="Roberts A."/>
            <person name="Saif S."/>
            <person name="Shea T."/>
            <person name="Sisk P."/>
            <person name="Sykes S."/>
            <person name="Wortman J."/>
            <person name="Nusbaum C."/>
            <person name="Birren B."/>
        </authorList>
    </citation>
    <scope>NUCLEOTIDE SEQUENCE [LARGE SCALE GENOMIC DNA]</scope>
    <source>
        <strain evidence="3 4">ATCC 49903</strain>
    </source>
</reference>
<dbReference type="InterPro" id="IPR004843">
    <property type="entry name" value="Calcineurin-like_PHP"/>
</dbReference>
<dbReference type="PATRIC" id="fig|1140003.3.peg.708"/>
<dbReference type="SUPFAM" id="SSF56300">
    <property type="entry name" value="Metallo-dependent phosphatases"/>
    <property type="match status" value="1"/>
</dbReference>
<dbReference type="InterPro" id="IPR029052">
    <property type="entry name" value="Metallo-depent_PP-like"/>
</dbReference>
<dbReference type="PANTHER" id="PTHR30337">
    <property type="entry name" value="COMPONENT OF ATP-DEPENDENT DSDNA EXONUCLEASE"/>
    <property type="match status" value="1"/>
</dbReference>
<dbReference type="PANTHER" id="PTHR30337:SF7">
    <property type="entry name" value="PHOSPHOESTERASE"/>
    <property type="match status" value="1"/>
</dbReference>
<dbReference type="CDD" id="cd00840">
    <property type="entry name" value="MPP_Mre11_N"/>
    <property type="match status" value="1"/>
</dbReference>
<dbReference type="OrthoDB" id="9773856at2"/>
<keyword evidence="1" id="KW-0378">Hydrolase</keyword>
<sequence length="401" mass="46554">MIRFIHCADLHFDRPFEGISAIDEEQGQFYQYNKQTLINIVDVAITETVDFVLFAGDTFHQNRPTLKTQRLFFEQMKRLEQAGIQCYLSFGNHDFYDATRYWFDFPKNVHLFTTEDVETVVFSKENERCAISAFSYTNQWIETKKVNDYPVRSTTDFHIAMYHGEMGSTRYAPFQLSEMQKKGYDYWALGHIHVPMVLQEAPPIIYAGTPMGHSKKEDQVKGVVLVTLQKGQTAVYHFCDVAAAKWQKITYSFSDIQDKKLALARLQQPLTEQTPSFYQIQLTDTEQLPQNWLEDQEKKEVIAYINRYAKTTQQWIYAIIDKGESDAIRFTFSVDAKQIQAAIEAVSDPEVFEQLIEDLRKQTQTSRLVSSDSFRMEVLETVYTKVKAEFSLKEGESSCES</sequence>
<proteinExistence type="predicted"/>
<dbReference type="GO" id="GO:0016787">
    <property type="term" value="F:hydrolase activity"/>
    <property type="evidence" value="ECO:0007669"/>
    <property type="project" value="UniProtKB-KW"/>
</dbReference>
<evidence type="ECO:0000256" key="1">
    <source>
        <dbReference type="ARBA" id="ARBA00022801"/>
    </source>
</evidence>
<comment type="caution">
    <text evidence="3">The sequence shown here is derived from an EMBL/GenBank/DDBJ whole genome shotgun (WGS) entry which is preliminary data.</text>
</comment>
<evidence type="ECO:0000313" key="3">
    <source>
        <dbReference type="EMBL" id="EOT87651.1"/>
    </source>
</evidence>
<dbReference type="EMBL" id="ASWO01000001">
    <property type="protein sequence ID" value="EOT87651.1"/>
    <property type="molecule type" value="Genomic_DNA"/>
</dbReference>
<dbReference type="AlphaFoldDB" id="S0PGT1"/>
<evidence type="ECO:0000313" key="4">
    <source>
        <dbReference type="Proteomes" id="UP000015961"/>
    </source>
</evidence>
<dbReference type="PIRSF" id="PIRSF033091">
    <property type="entry name" value="Pesterase_YhaO"/>
    <property type="match status" value="1"/>
</dbReference>
<dbReference type="InterPro" id="IPR041796">
    <property type="entry name" value="Mre11_N"/>
</dbReference>
<accession>S0PGT1</accession>
<keyword evidence="4" id="KW-1185">Reference proteome</keyword>
<gene>
    <name evidence="3" type="ORF">I573_00708</name>
</gene>
<name>S0PGT1_9ENTE</name>
<dbReference type="InterPro" id="IPR014576">
    <property type="entry name" value="Pesterase_YhaO"/>
</dbReference>
<dbReference type="STRING" id="1140003.OMY_00715"/>
<dbReference type="Gene3D" id="3.60.21.10">
    <property type="match status" value="1"/>
</dbReference>
<evidence type="ECO:0000259" key="2">
    <source>
        <dbReference type="Pfam" id="PF00149"/>
    </source>
</evidence>
<protein>
    <recommendedName>
        <fullName evidence="2">Calcineurin-like phosphoesterase domain-containing protein</fullName>
    </recommendedName>
</protein>
<dbReference type="eggNOG" id="COG0420">
    <property type="taxonomic scope" value="Bacteria"/>
</dbReference>
<dbReference type="Pfam" id="PF00149">
    <property type="entry name" value="Metallophos"/>
    <property type="match status" value="1"/>
</dbReference>
<dbReference type="RefSeq" id="WP_016185204.1">
    <property type="nucleotide sequence ID" value="NZ_ASWO01000001.1"/>
</dbReference>
<feature type="domain" description="Calcineurin-like phosphoesterase" evidence="2">
    <location>
        <begin position="2"/>
        <end position="195"/>
    </location>
</feature>